<organism evidence="8 9">
    <name type="scientific">Ochrobactrum soli</name>
    <dbReference type="NCBI Taxonomy" id="2448455"/>
    <lineage>
        <taxon>Bacteria</taxon>
        <taxon>Pseudomonadati</taxon>
        <taxon>Pseudomonadota</taxon>
        <taxon>Alphaproteobacteria</taxon>
        <taxon>Hyphomicrobiales</taxon>
        <taxon>Brucellaceae</taxon>
        <taxon>Brucella/Ochrobactrum group</taxon>
        <taxon>Ochrobactrum</taxon>
    </lineage>
</organism>
<reference evidence="8 9" key="1">
    <citation type="submission" date="2020-05" db="EMBL/GenBank/DDBJ databases">
        <title>Draft Genome Sequence of Ochrobactrum soli Isolated from Stable Fly Gut.</title>
        <authorList>
            <person name="Pileggi M.T."/>
            <person name="Vazhakkala L.J."/>
            <person name="Wong C.N."/>
        </authorList>
    </citation>
    <scope>NUCLEOTIDE SEQUENCE [LARGE SCALE GENOMIC DNA]</scope>
    <source>
        <strain evidence="8 9">MTP-C0764</strain>
    </source>
</reference>
<keyword evidence="5" id="KW-0029">Amino-acid transport</keyword>
<feature type="domain" description="Leucine-binding protein" evidence="7">
    <location>
        <begin position="30"/>
        <end position="368"/>
    </location>
</feature>
<evidence type="ECO:0000256" key="6">
    <source>
        <dbReference type="SAM" id="SignalP"/>
    </source>
</evidence>
<evidence type="ECO:0000313" key="8">
    <source>
        <dbReference type="EMBL" id="NNU61102.1"/>
    </source>
</evidence>
<dbReference type="RefSeq" id="WP_121539608.1">
    <property type="nucleotide sequence ID" value="NZ_JABFCY010000007.1"/>
</dbReference>
<evidence type="ECO:0000313" key="9">
    <source>
        <dbReference type="Proteomes" id="UP000574931"/>
    </source>
</evidence>
<dbReference type="PANTHER" id="PTHR30483:SF6">
    <property type="entry name" value="PERIPLASMIC BINDING PROTEIN OF ABC TRANSPORTER FOR NATURAL AMINO ACIDS"/>
    <property type="match status" value="1"/>
</dbReference>
<comment type="function">
    <text evidence="1">Component of an amino-acid transport system.</text>
</comment>
<comment type="caution">
    <text evidence="8">The sequence shown here is derived from an EMBL/GenBank/DDBJ whole genome shotgun (WGS) entry which is preliminary data.</text>
</comment>
<dbReference type="EMBL" id="JABFCY010000007">
    <property type="protein sequence ID" value="NNU61102.1"/>
    <property type="molecule type" value="Genomic_DNA"/>
</dbReference>
<dbReference type="Gene3D" id="3.40.50.2300">
    <property type="match status" value="2"/>
</dbReference>
<evidence type="ECO:0000259" key="7">
    <source>
        <dbReference type="Pfam" id="PF13458"/>
    </source>
</evidence>
<sequence>MRLSKLQHIAGAFLVSSTLGGTYAHAADAVKIGFITTLTGAAGYLGEDVRDGFNLAVKQGNGLLGGQKVDVVIADDGLKPSTGRQLADRFLYDEQADIITGMIFSNVASAIIPEVIDAGKIVISPNAGPTEFAGVNCNANYFVMSWLTDSMQGSAGRNAKALGFKRAMVLAPNFQAGKDAVEGFRRTFEGEIIEEVYTSLDQIDYAAEMARIRSAKPDVVFQFHPGALGIAFLRQYQQSGLLNEIPMVVAEPSMDHAILRSLGGITEGLNVSGSWNVDLNNDANKQFVAAFQGEYGRTPTMYAAQGYDTARAIGAALAHTGGDFKDPQKFRSAMLKADFSSVRGNFAFGKNQHPVQDWYAMRVENDGKGGYSLVTKDKIAEMSGDVFADECKLEPAL</sequence>
<gene>
    <name evidence="8" type="ORF">HKX02_12690</name>
</gene>
<dbReference type="SUPFAM" id="SSF53822">
    <property type="entry name" value="Periplasmic binding protein-like I"/>
    <property type="match status" value="1"/>
</dbReference>
<comment type="similarity">
    <text evidence="2">Belongs to the leucine-binding protein family.</text>
</comment>
<feature type="chain" id="PRO_5032373535" evidence="6">
    <location>
        <begin position="27"/>
        <end position="397"/>
    </location>
</feature>
<dbReference type="InterPro" id="IPR028082">
    <property type="entry name" value="Peripla_BP_I"/>
</dbReference>
<dbReference type="CDD" id="cd06359">
    <property type="entry name" value="PBP1_Nba-like"/>
    <property type="match status" value="1"/>
</dbReference>
<evidence type="ECO:0000256" key="4">
    <source>
        <dbReference type="ARBA" id="ARBA00022729"/>
    </source>
</evidence>
<keyword evidence="3" id="KW-0813">Transport</keyword>
<proteinExistence type="inferred from homology"/>
<name>A0A849KY43_9HYPH</name>
<evidence type="ECO:0000256" key="5">
    <source>
        <dbReference type="ARBA" id="ARBA00022970"/>
    </source>
</evidence>
<evidence type="ECO:0000256" key="1">
    <source>
        <dbReference type="ARBA" id="ARBA00003630"/>
    </source>
</evidence>
<evidence type="ECO:0000256" key="3">
    <source>
        <dbReference type="ARBA" id="ARBA00022448"/>
    </source>
</evidence>
<keyword evidence="9" id="KW-1185">Reference proteome</keyword>
<dbReference type="PANTHER" id="PTHR30483">
    <property type="entry name" value="LEUCINE-SPECIFIC-BINDING PROTEIN"/>
    <property type="match status" value="1"/>
</dbReference>
<feature type="signal peptide" evidence="6">
    <location>
        <begin position="1"/>
        <end position="26"/>
    </location>
</feature>
<dbReference type="InterPro" id="IPR028081">
    <property type="entry name" value="Leu-bd"/>
</dbReference>
<dbReference type="GO" id="GO:0006865">
    <property type="term" value="P:amino acid transport"/>
    <property type="evidence" value="ECO:0007669"/>
    <property type="project" value="UniProtKB-KW"/>
</dbReference>
<protein>
    <submittedName>
        <fullName evidence="8">ABC transporter substrate-binding protein</fullName>
    </submittedName>
</protein>
<dbReference type="InterPro" id="IPR051010">
    <property type="entry name" value="BCAA_transport"/>
</dbReference>
<dbReference type="AlphaFoldDB" id="A0A849KY43"/>
<evidence type="ECO:0000256" key="2">
    <source>
        <dbReference type="ARBA" id="ARBA00010062"/>
    </source>
</evidence>
<dbReference type="Pfam" id="PF13458">
    <property type="entry name" value="Peripla_BP_6"/>
    <property type="match status" value="1"/>
</dbReference>
<dbReference type="Proteomes" id="UP000574931">
    <property type="component" value="Unassembled WGS sequence"/>
</dbReference>
<accession>A0A849KY43</accession>
<keyword evidence="4 6" id="KW-0732">Signal</keyword>